<evidence type="ECO:0000256" key="1">
    <source>
        <dbReference type="ARBA" id="ARBA00006192"/>
    </source>
</evidence>
<feature type="compositionally biased region" description="Basic and acidic residues" evidence="6">
    <location>
        <begin position="165"/>
        <end position="182"/>
    </location>
</feature>
<comment type="similarity">
    <text evidence="1">Belongs to the CCM1 family.</text>
</comment>
<evidence type="ECO:0000256" key="2">
    <source>
        <dbReference type="ARBA" id="ARBA00022737"/>
    </source>
</evidence>
<name>A0A1C7MJE9_GRIFR</name>
<evidence type="ECO:0000313" key="7">
    <source>
        <dbReference type="EMBL" id="OBZ76549.1"/>
    </source>
</evidence>
<dbReference type="EMBL" id="LUGG01000003">
    <property type="protein sequence ID" value="OBZ76549.1"/>
    <property type="molecule type" value="Genomic_DNA"/>
</dbReference>
<dbReference type="Proteomes" id="UP000092993">
    <property type="component" value="Unassembled WGS sequence"/>
</dbReference>
<feature type="repeat" description="PPR" evidence="5">
    <location>
        <begin position="781"/>
        <end position="815"/>
    </location>
</feature>
<dbReference type="PANTHER" id="PTHR47447:SF23">
    <property type="entry name" value="PENTACOTRIPEPTIDE-REPEAT REGION OF PRORP DOMAIN-CONTAINING PROTEIN"/>
    <property type="match status" value="1"/>
</dbReference>
<dbReference type="InterPro" id="IPR002885">
    <property type="entry name" value="PPR_rpt"/>
</dbReference>
<evidence type="ECO:0000313" key="8">
    <source>
        <dbReference type="Proteomes" id="UP000092993"/>
    </source>
</evidence>
<keyword evidence="8" id="KW-1185">Reference proteome</keyword>
<evidence type="ECO:0000256" key="5">
    <source>
        <dbReference type="PROSITE-ProRule" id="PRU00708"/>
    </source>
</evidence>
<feature type="compositionally biased region" description="Acidic residues" evidence="6">
    <location>
        <begin position="1055"/>
        <end position="1065"/>
    </location>
</feature>
<dbReference type="STRING" id="5627.A0A1C7MJE9"/>
<dbReference type="OMA" id="DFFTPHP"/>
<protein>
    <submittedName>
        <fullName evidence="7">Protein Rf1, mitochondrial</fullName>
    </submittedName>
</protein>
<dbReference type="AlphaFoldDB" id="A0A1C7MJE9"/>
<feature type="region of interest" description="Disordered" evidence="6">
    <location>
        <begin position="117"/>
        <end position="192"/>
    </location>
</feature>
<feature type="repeat" description="PPR" evidence="5">
    <location>
        <begin position="596"/>
        <end position="630"/>
    </location>
</feature>
<sequence>MLEPLAATVLNSLLSARPLKVSSLPSQPALRMVARTAGLNLPHDFFTPHPRRVKGKERALPQDECDSCSSNNGVDHNWVSNSCRGTWRRVLAARKFPHGSFCAPDKRHLAVVRDVAASRQRTRRVSGQRCLHTAGRNHIPSPRTWMRHADPSQRRHASSFQDPPDTPRPDEPPDPSRPEEPPHVTQVHLSAHQKQEWARTIVAVGSHSSAFDLRKAWGAYESLQKCGGCASLATDQLLAFASRVVAAAAGKPHEAKTLDALHSWGIRIQELLHQIDPGIADDPRDFTQFRWRCLEVCSFALMGSMGDVMDQARELLEVKHEARYRVEAVKMYTVIALTVRQYSRPANVLEFVMTQWEALNIYLHRNPEKIWRDQTLINAANTFRKVIREIVTYVDKPVAFMVDVHERWTEERRQWTGHFLVRVLSDAELSLDALRVLERMQRERLYVPAKLQLAVVKSLARTGSYELANTLFHSLPQAADADVLFRDYQSVGLFLYSHQGDVANAEAHYDRLAERGWVDRSDVNMLLHVHAIVGRPARVVELFNHFFPSPTKELPQDKRPTIVHYTTIIFAHAQAGDLEGMNAWLANMTESGLQPDLYVYSIILQSFAMRGQTDSMAALLDQMRAASIKPTRVVYTTVIALLARRRDPVAAELMFKRALKEGIIPDRRMITALMNAHVEAGSWKGVIRAFDYMHTSGARGIRLTIEVFNTLLKAYVLIGAPFRVVANLFQKLEGASVRPDAHTFALLIQSACDAGMMDIAVDLYNEMQRLALEGQSTLEMNTFTLTILMTGYLRKNDRVKAKGMLDEMKARGIQPSAVTFGAIIKAYGNDQSGAGLKVAEEFLQSLMASDPKQRPWLTSVGGRQLTLQHIFSPLMVAYAYKEKPVDVERLFQQLVDGGGEVTLGALTALLDVYRRTHNIDAVHDIWPRILQLGLRYSEANTLFEEESTRGTPNLRRQGVVMCVPLSIYIDALSSAGEHLHIAETWKALKDLGLSFDSHNWNHLSVALVRAGEPERAFSVVEDVILRYQRQSRQWSLARDETPDSPLLFDLPPKEEDVELDQEPETNPEAPLHSLKRRVAAVRMSSKRLPRDLEDSKPDDFAHPLHVMHQISPSWNVWRPHGATLTVLSEVLTHLSSGRLIQPVRPEYEGEFAETPADIEDLERRTREAGETLGRIYDNYPQTVRIIGEYNLMKRSREQRIAYRGP</sequence>
<dbReference type="Pfam" id="PF01535">
    <property type="entry name" value="PPR"/>
    <property type="match status" value="2"/>
</dbReference>
<dbReference type="NCBIfam" id="TIGR00756">
    <property type="entry name" value="PPR"/>
    <property type="match status" value="3"/>
</dbReference>
<proteinExistence type="inferred from homology"/>
<feature type="repeat" description="PPR" evidence="5">
    <location>
        <begin position="740"/>
        <end position="774"/>
    </location>
</feature>
<dbReference type="InterPro" id="IPR011990">
    <property type="entry name" value="TPR-like_helical_dom_sf"/>
</dbReference>
<dbReference type="Gene3D" id="1.25.40.10">
    <property type="entry name" value="Tetratricopeptide repeat domain"/>
    <property type="match status" value="3"/>
</dbReference>
<keyword evidence="2" id="KW-0677">Repeat</keyword>
<feature type="repeat" description="PPR" evidence="5">
    <location>
        <begin position="631"/>
        <end position="665"/>
    </location>
</feature>
<feature type="region of interest" description="Disordered" evidence="6">
    <location>
        <begin position="1036"/>
        <end position="1071"/>
    </location>
</feature>
<gene>
    <name evidence="7" type="primary">Rf1</name>
    <name evidence="7" type="ORF">A0H81_03854</name>
</gene>
<feature type="repeat" description="PPR" evidence="5">
    <location>
        <begin position="561"/>
        <end position="595"/>
    </location>
</feature>
<comment type="subunit">
    <text evidence="4">Binds to mitochondrial small subunit 15S rRNA.</text>
</comment>
<dbReference type="Pfam" id="PF13041">
    <property type="entry name" value="PPR_2"/>
    <property type="match status" value="2"/>
</dbReference>
<dbReference type="PROSITE" id="PS51375">
    <property type="entry name" value="PPR"/>
    <property type="match status" value="5"/>
</dbReference>
<evidence type="ECO:0000256" key="6">
    <source>
        <dbReference type="SAM" id="MobiDB-lite"/>
    </source>
</evidence>
<comment type="function">
    <text evidence="3">Regulates mitochondrial small subunit maturation by controlling 15S rRNA 5'-end processing. Localizes to the 5' precursor of the 15S rRNA in a position that is subsequently occupied by mS47 in the mature yeast mtSSU. Uses structure and sequence-specific RNA recognition, binding to a single-stranded region of the precursor and specifically recognizing bases -6 to -1. The exchange of Ccm1 for mS47 is coupled to the irreversible removal of precursor rRNA that is accompanied by conformational changes of the mitoribosomal proteins uS5m and mS26. These conformational changes signal completion of 5'-end rRNA processing through protection of the mature 5'-end of the 15S rRNA and stabilization of mS47. The removal of the 5' precursor together with the dissociation of Ccm1 may be catalyzed by the 5'-3' exoribonuclease Pet127. Involved in the specific removal of group I introns in mitochondrial encoded transcripts.</text>
</comment>
<dbReference type="PANTHER" id="PTHR47447">
    <property type="entry name" value="OS03G0856100 PROTEIN"/>
    <property type="match status" value="1"/>
</dbReference>
<reference evidence="7 8" key="1">
    <citation type="submission" date="2016-03" db="EMBL/GenBank/DDBJ databases">
        <title>Whole genome sequencing of Grifola frondosa 9006-11.</title>
        <authorList>
            <person name="Min B."/>
            <person name="Park H."/>
            <person name="Kim J.-G."/>
            <person name="Cho H."/>
            <person name="Oh Y.-L."/>
            <person name="Kong W.-S."/>
            <person name="Choi I.-G."/>
        </authorList>
    </citation>
    <scope>NUCLEOTIDE SEQUENCE [LARGE SCALE GENOMIC DNA]</scope>
    <source>
        <strain evidence="7 8">9006-11</strain>
    </source>
</reference>
<evidence type="ECO:0000256" key="3">
    <source>
        <dbReference type="ARBA" id="ARBA00044493"/>
    </source>
</evidence>
<accession>A0A1C7MJE9</accession>
<evidence type="ECO:0000256" key="4">
    <source>
        <dbReference type="ARBA" id="ARBA00044511"/>
    </source>
</evidence>
<comment type="caution">
    <text evidence="7">The sequence shown here is derived from an EMBL/GenBank/DDBJ whole genome shotgun (WGS) entry which is preliminary data.</text>
</comment>
<organism evidence="7 8">
    <name type="scientific">Grifola frondosa</name>
    <name type="common">Maitake</name>
    <name type="synonym">Polyporus frondosus</name>
    <dbReference type="NCBI Taxonomy" id="5627"/>
    <lineage>
        <taxon>Eukaryota</taxon>
        <taxon>Fungi</taxon>
        <taxon>Dikarya</taxon>
        <taxon>Basidiomycota</taxon>
        <taxon>Agaricomycotina</taxon>
        <taxon>Agaricomycetes</taxon>
        <taxon>Polyporales</taxon>
        <taxon>Grifolaceae</taxon>
        <taxon>Grifola</taxon>
    </lineage>
</organism>
<dbReference type="OrthoDB" id="185373at2759"/>